<name>A0A0S2TF21_9GAMM</name>
<dbReference type="KEGG" id="tee:Tel_11845"/>
<proteinExistence type="predicted"/>
<keyword evidence="1" id="KW-0812">Transmembrane</keyword>
<feature type="transmembrane region" description="Helical" evidence="1">
    <location>
        <begin position="41"/>
        <end position="61"/>
    </location>
</feature>
<organism evidence="2 3">
    <name type="scientific">Candidatus Tenderia electrophaga</name>
    <dbReference type="NCBI Taxonomy" id="1748243"/>
    <lineage>
        <taxon>Bacteria</taxon>
        <taxon>Pseudomonadati</taxon>
        <taxon>Pseudomonadota</taxon>
        <taxon>Gammaproteobacteria</taxon>
        <taxon>Candidatus Tenderiales</taxon>
        <taxon>Candidatus Tenderiaceae</taxon>
        <taxon>Candidatus Tenderia</taxon>
    </lineage>
</organism>
<keyword evidence="1" id="KW-1133">Transmembrane helix</keyword>
<sequence>MAHRTRKGNKQTRIRRALVLLCALAMVAIAILALLSWGVTWGSMLLLVIAAGCLAAIFYTWMTARRIDKQLDSVIRSVNEEHSNRHGGGRA</sequence>
<dbReference type="EMBL" id="CP013099">
    <property type="protein sequence ID" value="ALP53767.1"/>
    <property type="molecule type" value="Genomic_DNA"/>
</dbReference>
<reference evidence="2" key="1">
    <citation type="submission" date="2015-10" db="EMBL/GenBank/DDBJ databases">
        <title>Description of Candidatus Tenderia electrophaga gen. nov, sp. nov., an Uncultivated Electroautotroph from a Biocathode Enrichment.</title>
        <authorList>
            <person name="Eddie B.J."/>
            <person name="Malanoski A.P."/>
            <person name="Wang Z."/>
            <person name="Hall R.J."/>
            <person name="Oh S.D."/>
            <person name="Heiner C."/>
            <person name="Lin B."/>
            <person name="Strycharz-Glaven S.M."/>
        </authorList>
    </citation>
    <scope>NUCLEOTIDE SEQUENCE [LARGE SCALE GENOMIC DNA]</scope>
    <source>
        <strain evidence="2">NRL1</strain>
    </source>
</reference>
<keyword evidence="3" id="KW-1185">Reference proteome</keyword>
<feature type="transmembrane region" description="Helical" evidence="1">
    <location>
        <begin position="16"/>
        <end position="35"/>
    </location>
</feature>
<evidence type="ECO:0000313" key="2">
    <source>
        <dbReference type="EMBL" id="ALP53767.1"/>
    </source>
</evidence>
<dbReference type="AlphaFoldDB" id="A0A0S2TF21"/>
<evidence type="ECO:0000256" key="1">
    <source>
        <dbReference type="SAM" id="Phobius"/>
    </source>
</evidence>
<dbReference type="STRING" id="1748243.Tel_11845"/>
<gene>
    <name evidence="2" type="ORF">Tel_11845</name>
</gene>
<evidence type="ECO:0000313" key="3">
    <source>
        <dbReference type="Proteomes" id="UP000055136"/>
    </source>
</evidence>
<protein>
    <submittedName>
        <fullName evidence="2">Uncharacterized protein</fullName>
    </submittedName>
</protein>
<keyword evidence="1" id="KW-0472">Membrane</keyword>
<dbReference type="GO" id="GO:0005886">
    <property type="term" value="C:plasma membrane"/>
    <property type="evidence" value="ECO:0007669"/>
    <property type="project" value="UniProtKB-SubCell"/>
</dbReference>
<dbReference type="Proteomes" id="UP000055136">
    <property type="component" value="Chromosome"/>
</dbReference>
<accession>A0A0S2TF21</accession>